<dbReference type="STRING" id="458817.Shal_4270"/>
<dbReference type="EMBL" id="CP000931">
    <property type="protein sequence ID" value="ABZ78810.1"/>
    <property type="molecule type" value="Genomic_DNA"/>
</dbReference>
<reference evidence="2" key="1">
    <citation type="submission" date="2008-01" db="EMBL/GenBank/DDBJ databases">
        <title>Complete sequence of Shewanella halifaxensis HAW-EB4.</title>
        <authorList>
            <consortium name="US DOE Joint Genome Institute"/>
            <person name="Copeland A."/>
            <person name="Lucas S."/>
            <person name="Lapidus A."/>
            <person name="Glavina del Rio T."/>
            <person name="Dalin E."/>
            <person name="Tice H."/>
            <person name="Bruce D."/>
            <person name="Goodwin L."/>
            <person name="Pitluck S."/>
            <person name="Sims D."/>
            <person name="Brettin T."/>
            <person name="Detter J.C."/>
            <person name="Han C."/>
            <person name="Kuske C.R."/>
            <person name="Schmutz J."/>
            <person name="Larimer F."/>
            <person name="Land M."/>
            <person name="Hauser L."/>
            <person name="Kyrpides N."/>
            <person name="Kim E."/>
            <person name="Zhao J.-S."/>
            <person name="Richardson P."/>
        </authorList>
    </citation>
    <scope>NUCLEOTIDE SEQUENCE [LARGE SCALE GENOMIC DNA]</scope>
    <source>
        <strain evidence="2">HAW-EB4</strain>
    </source>
</reference>
<feature type="transmembrane region" description="Helical" evidence="1">
    <location>
        <begin position="39"/>
        <end position="62"/>
    </location>
</feature>
<accession>B0TPK9</accession>
<dbReference type="eggNOG" id="ENOG5033C3I">
    <property type="taxonomic scope" value="Bacteria"/>
</dbReference>
<dbReference type="KEGG" id="shl:Shal_4270"/>
<dbReference type="HOGENOM" id="CLU_181997_0_0_6"/>
<dbReference type="OrthoDB" id="5824172at2"/>
<feature type="transmembrane region" description="Helical" evidence="1">
    <location>
        <begin position="74"/>
        <end position="93"/>
    </location>
</feature>
<evidence type="ECO:0000313" key="2">
    <source>
        <dbReference type="EMBL" id="ABZ78810.1"/>
    </source>
</evidence>
<keyword evidence="1" id="KW-1133">Transmembrane helix</keyword>
<protein>
    <submittedName>
        <fullName evidence="2">Uncharacterized protein</fullName>
    </submittedName>
</protein>
<keyword evidence="3" id="KW-1185">Reference proteome</keyword>
<proteinExistence type="predicted"/>
<dbReference type="Proteomes" id="UP000001317">
    <property type="component" value="Chromosome"/>
</dbReference>
<dbReference type="AlphaFoldDB" id="B0TPK9"/>
<sequence>MPASYERKGPDALQKLFLYLILFDWIILIYLIVEIKRMSFQHGAITSIVVAMFNLLLVKLCFRRARRAEDGYQIYPVIIGALLSFCLIAYFFFF</sequence>
<gene>
    <name evidence="2" type="ordered locus">Shal_4270</name>
</gene>
<name>B0TPK9_SHEHH</name>
<evidence type="ECO:0000313" key="3">
    <source>
        <dbReference type="Proteomes" id="UP000001317"/>
    </source>
</evidence>
<keyword evidence="1" id="KW-0812">Transmembrane</keyword>
<feature type="transmembrane region" description="Helical" evidence="1">
    <location>
        <begin position="16"/>
        <end position="33"/>
    </location>
</feature>
<organism evidence="2 3">
    <name type="scientific">Shewanella halifaxensis (strain HAW-EB4)</name>
    <dbReference type="NCBI Taxonomy" id="458817"/>
    <lineage>
        <taxon>Bacteria</taxon>
        <taxon>Pseudomonadati</taxon>
        <taxon>Pseudomonadota</taxon>
        <taxon>Gammaproteobacteria</taxon>
        <taxon>Alteromonadales</taxon>
        <taxon>Shewanellaceae</taxon>
        <taxon>Shewanella</taxon>
    </lineage>
</organism>
<keyword evidence="1" id="KW-0472">Membrane</keyword>
<evidence type="ECO:0000256" key="1">
    <source>
        <dbReference type="SAM" id="Phobius"/>
    </source>
</evidence>